<keyword evidence="3" id="KW-1185">Reference proteome</keyword>
<dbReference type="STRING" id="883112.HMPREF9707_00007"/>
<proteinExistence type="predicted"/>
<feature type="transmembrane region" description="Helical" evidence="1">
    <location>
        <begin position="21"/>
        <end position="42"/>
    </location>
</feature>
<keyword evidence="1" id="KW-0812">Transmembrane</keyword>
<gene>
    <name evidence="2" type="ORF">HMPREF9707_00007</name>
</gene>
<evidence type="ECO:0008006" key="4">
    <source>
        <dbReference type="Google" id="ProtNLM"/>
    </source>
</evidence>
<reference evidence="2 3" key="1">
    <citation type="submission" date="2012-07" db="EMBL/GenBank/DDBJ databases">
        <title>The Genome Sequence of Facklamia ignava CCUG 37419.</title>
        <authorList>
            <consortium name="The Broad Institute Genome Sequencing Platform"/>
            <person name="Earl A."/>
            <person name="Ward D."/>
            <person name="Feldgarden M."/>
            <person name="Gevers D."/>
            <person name="Huys G."/>
            <person name="Walker B."/>
            <person name="Young S.K."/>
            <person name="Zeng Q."/>
            <person name="Gargeya S."/>
            <person name="Fitzgerald M."/>
            <person name="Haas B."/>
            <person name="Abouelleil A."/>
            <person name="Alvarado L."/>
            <person name="Arachchi H.M."/>
            <person name="Berlin A.M."/>
            <person name="Chapman S.B."/>
            <person name="Goldberg J."/>
            <person name="Griggs A."/>
            <person name="Gujja S."/>
            <person name="Hansen M."/>
            <person name="Howarth C."/>
            <person name="Imamovic A."/>
            <person name="Larimer J."/>
            <person name="McCowen C."/>
            <person name="Montmayeur A."/>
            <person name="Murphy C."/>
            <person name="Neiman D."/>
            <person name="Pearson M."/>
            <person name="Priest M."/>
            <person name="Roberts A."/>
            <person name="Saif S."/>
            <person name="Shea T."/>
            <person name="Sisk P."/>
            <person name="Sykes S."/>
            <person name="Wortman J."/>
            <person name="Nusbaum C."/>
            <person name="Birren B."/>
        </authorList>
    </citation>
    <scope>NUCLEOTIDE SEQUENCE [LARGE SCALE GENOMIC DNA]</scope>
    <source>
        <strain evidence="2 3">CCUG 37419</strain>
    </source>
</reference>
<accession>K1MS06</accession>
<protein>
    <recommendedName>
        <fullName evidence="4">tRNA_anti-like</fullName>
    </recommendedName>
</protein>
<keyword evidence="1" id="KW-0472">Membrane</keyword>
<dbReference type="HOGENOM" id="CLU_129759_0_0_9"/>
<dbReference type="InterPro" id="IPR012340">
    <property type="entry name" value="NA-bd_OB-fold"/>
</dbReference>
<dbReference type="InterPro" id="IPR024422">
    <property type="entry name" value="Protein_unknown_function_OB"/>
</dbReference>
<dbReference type="AlphaFoldDB" id="K1MS06"/>
<keyword evidence="1" id="KW-1133">Transmembrane helix</keyword>
<dbReference type="PATRIC" id="fig|883112.3.peg.6"/>
<name>K1MS06_9LACT</name>
<evidence type="ECO:0000313" key="2">
    <source>
        <dbReference type="EMBL" id="EKB58929.1"/>
    </source>
</evidence>
<dbReference type="Pfam" id="PF12869">
    <property type="entry name" value="tRNA_anti-like"/>
    <property type="match status" value="1"/>
</dbReference>
<sequence length="177" mass="19405">MAKKYYDENGREVVIKKRGGCLKNILIMIGVLVIVGFIGNYFSGSDNTSTTNNSQNNVADVKPTENNKEEILEEEPIIEVSATQLLEDYDANEVRANEQYKGKRAKISGIVDSIGETFGQTYVTINGGDEFELLSVQCFFKDSSALSSLNKGDQITVEGTIDGKSMNIGVKDCTLIQ</sequence>
<dbReference type="Proteomes" id="UP000005147">
    <property type="component" value="Unassembled WGS sequence"/>
</dbReference>
<dbReference type="eggNOG" id="ENOG50331VS">
    <property type="taxonomic scope" value="Bacteria"/>
</dbReference>
<dbReference type="RefSeq" id="WP_006700678.1">
    <property type="nucleotide sequence ID" value="NZ_JH932300.1"/>
</dbReference>
<evidence type="ECO:0000313" key="3">
    <source>
        <dbReference type="Proteomes" id="UP000005147"/>
    </source>
</evidence>
<evidence type="ECO:0000256" key="1">
    <source>
        <dbReference type="SAM" id="Phobius"/>
    </source>
</evidence>
<dbReference type="Gene3D" id="2.40.50.140">
    <property type="entry name" value="Nucleic acid-binding proteins"/>
    <property type="match status" value="1"/>
</dbReference>
<organism evidence="2 3">
    <name type="scientific">Falseniella ignava CCUG 37419</name>
    <dbReference type="NCBI Taxonomy" id="883112"/>
    <lineage>
        <taxon>Bacteria</taxon>
        <taxon>Bacillati</taxon>
        <taxon>Bacillota</taxon>
        <taxon>Bacilli</taxon>
        <taxon>Lactobacillales</taxon>
        <taxon>Aerococcaceae</taxon>
        <taxon>Falseniella</taxon>
    </lineage>
</organism>
<dbReference type="EMBL" id="AGZE01000001">
    <property type="protein sequence ID" value="EKB58929.1"/>
    <property type="molecule type" value="Genomic_DNA"/>
</dbReference>
<comment type="caution">
    <text evidence="2">The sequence shown here is derived from an EMBL/GenBank/DDBJ whole genome shotgun (WGS) entry which is preliminary data.</text>
</comment>